<reference evidence="2" key="1">
    <citation type="submission" date="2015-01" db="EMBL/GenBank/DDBJ databases">
        <authorList>
            <person name="Manzoor Shahid"/>
            <person name="Zubair Saima"/>
        </authorList>
    </citation>
    <scope>NUCLEOTIDE SEQUENCE [LARGE SCALE GENOMIC DNA]</scope>
    <source>
        <strain evidence="2">Sp3</strain>
    </source>
</reference>
<sequence>MKERGGSLMNKCVMCGGTVNYRKVDVERKWQNRLVIIEGVPANVCEQCGEQYFDSDVVLQMEQIKKAINFPGERFVKVPVRRFENKAANR</sequence>
<dbReference type="Gene3D" id="3.10.20.860">
    <property type="match status" value="1"/>
</dbReference>
<evidence type="ECO:0000313" key="2">
    <source>
        <dbReference type="Proteomes" id="UP000046155"/>
    </source>
</evidence>
<gene>
    <name evidence="1" type="ORF">SSCH_870002</name>
</gene>
<dbReference type="CDD" id="cd12870">
    <property type="entry name" value="MqsA"/>
    <property type="match status" value="1"/>
</dbReference>
<proteinExistence type="predicted"/>
<organism evidence="1 2">
    <name type="scientific">Syntrophaceticus schinkii</name>
    <dbReference type="NCBI Taxonomy" id="499207"/>
    <lineage>
        <taxon>Bacteria</taxon>
        <taxon>Bacillati</taxon>
        <taxon>Bacillota</taxon>
        <taxon>Clostridia</taxon>
        <taxon>Thermoanaerobacterales</taxon>
        <taxon>Thermoanaerobacterales Family III. Incertae Sedis</taxon>
        <taxon>Syntrophaceticus</taxon>
    </lineage>
</organism>
<name>A0A0B7MRV9_9FIRM</name>
<keyword evidence="2" id="KW-1185">Reference proteome</keyword>
<protein>
    <recommendedName>
        <fullName evidence="3">YgiT-type zinc finger domain protein</fullName>
    </recommendedName>
</protein>
<dbReference type="InterPro" id="IPR022453">
    <property type="entry name" value="Znf_MqsA-type"/>
</dbReference>
<dbReference type="AlphaFoldDB" id="A0A0B7MRV9"/>
<accession>A0A0B7MRV9</accession>
<dbReference type="EMBL" id="CDRZ01000288">
    <property type="protein sequence ID" value="CEO90402.1"/>
    <property type="molecule type" value="Genomic_DNA"/>
</dbReference>
<evidence type="ECO:0008006" key="3">
    <source>
        <dbReference type="Google" id="ProtNLM"/>
    </source>
</evidence>
<dbReference type="NCBIfam" id="TIGR03831">
    <property type="entry name" value="YgiT_finger"/>
    <property type="match status" value="1"/>
</dbReference>
<dbReference type="Proteomes" id="UP000046155">
    <property type="component" value="Unassembled WGS sequence"/>
</dbReference>
<evidence type="ECO:0000313" key="1">
    <source>
        <dbReference type="EMBL" id="CEO90402.1"/>
    </source>
</evidence>